<dbReference type="OrthoDB" id="437338at2759"/>
<sequence length="306" mass="34773">MLATREEPAGPLEIKSRLFSSLLIGQAPLQSGKVSGELPWMVFGFRSHTGSFSLDLDIDVEDEVHKDFLRSMRFKFYVSSYHASVMERAYDKLGSLQVPEHHLQVLKVLLTALSSTMFKGSKCEIGKCECISIEHSCNWERERLPAHLKSERERLFNSSIEHSSEISSSSSAMKSNSHEPSVEVTILEDFHLKFPPFSFHLIPFLISYRLTGRLLENDQYSQELGSFDLVVGMNWLSHNKAQVVCSKKQIKVPLNNGEVLTIQATLQLAWPPFFRPPLPPWQPINFCNLPCRLPPLPPWPPIEEAV</sequence>
<gene>
    <name evidence="1" type="ORF">E3N88_03813</name>
</gene>
<protein>
    <submittedName>
        <fullName evidence="1">Uncharacterized protein</fullName>
    </submittedName>
</protein>
<evidence type="ECO:0000313" key="1">
    <source>
        <dbReference type="EMBL" id="KAD7116545.1"/>
    </source>
</evidence>
<proteinExistence type="predicted"/>
<dbReference type="EMBL" id="SZYD01000002">
    <property type="protein sequence ID" value="KAD7116545.1"/>
    <property type="molecule type" value="Genomic_DNA"/>
</dbReference>
<comment type="caution">
    <text evidence="1">The sequence shown here is derived from an EMBL/GenBank/DDBJ whole genome shotgun (WGS) entry which is preliminary data.</text>
</comment>
<reference evidence="1 2" key="1">
    <citation type="submission" date="2019-05" db="EMBL/GenBank/DDBJ databases">
        <title>Mikania micrantha, genome provides insights into the molecular mechanism of rapid growth.</title>
        <authorList>
            <person name="Liu B."/>
        </authorList>
    </citation>
    <scope>NUCLEOTIDE SEQUENCE [LARGE SCALE GENOMIC DNA]</scope>
    <source>
        <strain evidence="1">NLD-2019</strain>
        <tissue evidence="1">Leaf</tissue>
    </source>
</reference>
<evidence type="ECO:0000313" key="2">
    <source>
        <dbReference type="Proteomes" id="UP000326396"/>
    </source>
</evidence>
<dbReference type="Pfam" id="PF08284">
    <property type="entry name" value="RVP_2"/>
    <property type="match status" value="1"/>
</dbReference>
<dbReference type="Proteomes" id="UP000326396">
    <property type="component" value="Linkage Group LG10"/>
</dbReference>
<accession>A0A5N6PSJ3</accession>
<name>A0A5N6PSJ3_9ASTR</name>
<dbReference type="AlphaFoldDB" id="A0A5N6PSJ3"/>
<organism evidence="1 2">
    <name type="scientific">Mikania micrantha</name>
    <name type="common">bitter vine</name>
    <dbReference type="NCBI Taxonomy" id="192012"/>
    <lineage>
        <taxon>Eukaryota</taxon>
        <taxon>Viridiplantae</taxon>
        <taxon>Streptophyta</taxon>
        <taxon>Embryophyta</taxon>
        <taxon>Tracheophyta</taxon>
        <taxon>Spermatophyta</taxon>
        <taxon>Magnoliopsida</taxon>
        <taxon>eudicotyledons</taxon>
        <taxon>Gunneridae</taxon>
        <taxon>Pentapetalae</taxon>
        <taxon>asterids</taxon>
        <taxon>campanulids</taxon>
        <taxon>Asterales</taxon>
        <taxon>Asteraceae</taxon>
        <taxon>Asteroideae</taxon>
        <taxon>Heliantheae alliance</taxon>
        <taxon>Eupatorieae</taxon>
        <taxon>Mikania</taxon>
    </lineage>
</organism>
<keyword evidence="2" id="KW-1185">Reference proteome</keyword>